<feature type="binding site" evidence="19">
    <location>
        <begin position="35"/>
        <end position="37"/>
    </location>
    <ligand>
        <name>GTP</name>
        <dbReference type="ChEBI" id="CHEBI:37565"/>
    </ligand>
</feature>
<comment type="similarity">
    <text evidence="7">Belongs to the CobU/CobP family.</text>
</comment>
<evidence type="ECO:0000313" key="22">
    <source>
        <dbReference type="Proteomes" id="UP000198847"/>
    </source>
</evidence>
<evidence type="ECO:0000256" key="17">
    <source>
        <dbReference type="ARBA" id="ARBA00030571"/>
    </source>
</evidence>
<evidence type="ECO:0000256" key="9">
    <source>
        <dbReference type="ARBA" id="ARBA00012523"/>
    </source>
</evidence>
<evidence type="ECO:0000259" key="20">
    <source>
        <dbReference type="SMART" id="SM00382"/>
    </source>
</evidence>
<dbReference type="PANTHER" id="PTHR34848:SF1">
    <property type="entry name" value="BIFUNCTIONAL ADENOSYLCOBALAMIN BIOSYNTHESIS PROTEIN COBU"/>
    <property type="match status" value="1"/>
</dbReference>
<keyword evidence="10" id="KW-0169">Cobalamin biosynthesis</keyword>
<gene>
    <name evidence="21" type="ORF">SAMN04490178_101361</name>
</gene>
<evidence type="ECO:0000256" key="8">
    <source>
        <dbReference type="ARBA" id="ARBA00012016"/>
    </source>
</evidence>
<evidence type="ECO:0000256" key="6">
    <source>
        <dbReference type="ARBA" id="ARBA00005159"/>
    </source>
</evidence>
<dbReference type="SMART" id="SM00382">
    <property type="entry name" value="AAA"/>
    <property type="match status" value="1"/>
</dbReference>
<keyword evidence="22" id="KW-1185">Reference proteome</keyword>
<evidence type="ECO:0000256" key="12">
    <source>
        <dbReference type="ARBA" id="ARBA00022741"/>
    </source>
</evidence>
<proteinExistence type="inferred from homology"/>
<dbReference type="PIRSF" id="PIRSF006135">
    <property type="entry name" value="CobU"/>
    <property type="match status" value="1"/>
</dbReference>
<evidence type="ECO:0000256" key="3">
    <source>
        <dbReference type="ARBA" id="ARBA00001522"/>
    </source>
</evidence>
<dbReference type="PANTHER" id="PTHR34848">
    <property type="match status" value="1"/>
</dbReference>
<comment type="pathway">
    <text evidence="6">Cofactor biosynthesis; adenosylcobalamin biosynthesis; adenosylcobalamin from cob(II)yrinate a,c-diamide: step 5/7.</text>
</comment>
<keyword evidence="12 19" id="KW-0547">Nucleotide-binding</keyword>
<keyword evidence="14" id="KW-0067">ATP-binding</keyword>
<dbReference type="UniPathway" id="UPA00148">
    <property type="reaction ID" value="UER00236"/>
</dbReference>
<dbReference type="Proteomes" id="UP000198847">
    <property type="component" value="Unassembled WGS sequence"/>
</dbReference>
<dbReference type="EC" id="2.7.7.62" evidence="9"/>
<dbReference type="OrthoDB" id="9799422at2"/>
<evidence type="ECO:0000256" key="10">
    <source>
        <dbReference type="ARBA" id="ARBA00022573"/>
    </source>
</evidence>
<evidence type="ECO:0000256" key="4">
    <source>
        <dbReference type="ARBA" id="ARBA00003889"/>
    </source>
</evidence>
<feature type="domain" description="AAA+ ATPase" evidence="20">
    <location>
        <begin position="2"/>
        <end position="159"/>
    </location>
</feature>
<comment type="pathway">
    <text evidence="5">Cofactor biosynthesis; adenosylcobalamin biosynthesis; adenosylcobalamin from cob(II)yrinate a,c-diamide: step 6/7.</text>
</comment>
<keyword evidence="15 19" id="KW-0342">GTP-binding</keyword>
<evidence type="ECO:0000313" key="21">
    <source>
        <dbReference type="EMBL" id="SEO37939.1"/>
    </source>
</evidence>
<dbReference type="NCBIfam" id="NF004469">
    <property type="entry name" value="PRK05800.1"/>
    <property type="match status" value="1"/>
</dbReference>
<evidence type="ECO:0000256" key="14">
    <source>
        <dbReference type="ARBA" id="ARBA00022840"/>
    </source>
</evidence>
<dbReference type="CDD" id="cd00544">
    <property type="entry name" value="CobU"/>
    <property type="match status" value="1"/>
</dbReference>
<feature type="binding site" evidence="19">
    <location>
        <position position="63"/>
    </location>
    <ligand>
        <name>GTP</name>
        <dbReference type="ChEBI" id="CHEBI:37565"/>
    </ligand>
</feature>
<dbReference type="GO" id="GO:0008820">
    <property type="term" value="F:cobinamide phosphate guanylyltransferase activity"/>
    <property type="evidence" value="ECO:0007669"/>
    <property type="project" value="UniProtKB-EC"/>
</dbReference>
<keyword evidence="11 21" id="KW-0808">Transferase</keyword>
<evidence type="ECO:0000256" key="5">
    <source>
        <dbReference type="ARBA" id="ARBA00004692"/>
    </source>
</evidence>
<dbReference type="EC" id="2.7.1.156" evidence="8"/>
<dbReference type="GO" id="GO:0009236">
    <property type="term" value="P:cobalamin biosynthetic process"/>
    <property type="evidence" value="ECO:0007669"/>
    <property type="project" value="UniProtKB-UniPathway"/>
</dbReference>
<comment type="catalytic activity">
    <reaction evidence="1">
        <text>adenosylcob(III)inamide + ATP = adenosylcob(III)inamide phosphate + ADP + H(+)</text>
        <dbReference type="Rhea" id="RHEA:15769"/>
        <dbReference type="ChEBI" id="CHEBI:2480"/>
        <dbReference type="ChEBI" id="CHEBI:15378"/>
        <dbReference type="ChEBI" id="CHEBI:30616"/>
        <dbReference type="ChEBI" id="CHEBI:58502"/>
        <dbReference type="ChEBI" id="CHEBI:456216"/>
        <dbReference type="EC" id="2.7.1.156"/>
    </reaction>
</comment>
<feature type="binding site" evidence="19">
    <location>
        <begin position="52"/>
        <end position="55"/>
    </location>
    <ligand>
        <name>GTP</name>
        <dbReference type="ChEBI" id="CHEBI:37565"/>
    </ligand>
</feature>
<keyword evidence="21" id="KW-0548">Nucleotidyltransferase</keyword>
<evidence type="ECO:0000256" key="13">
    <source>
        <dbReference type="ARBA" id="ARBA00022777"/>
    </source>
</evidence>
<feature type="active site" description="GMP-histidine intermediate" evidence="18">
    <location>
        <position position="51"/>
    </location>
</feature>
<comment type="function">
    <text evidence="4">Catalyzes ATP-dependent phosphorylation of adenosylcobinamide and addition of GMP to adenosylcobinamide phosphate.</text>
</comment>
<evidence type="ECO:0000256" key="19">
    <source>
        <dbReference type="PIRSR" id="PIRSR006135-2"/>
    </source>
</evidence>
<dbReference type="SUPFAM" id="SSF52540">
    <property type="entry name" value="P-loop containing nucleoside triphosphate hydrolases"/>
    <property type="match status" value="1"/>
</dbReference>
<sequence length="191" mass="20849">MAGKIVLITGGARSGKSSFAEQYAAAAGEKIAYIATAQIYDQEMEQRVALHRRRRPASWQTFEAPYRAELAMAAAAAADVILFDCLTLYTSNLMLSPEAPTEVEARQQYILDAVERLLQSAVTTQKTVIFVTNEVGMAIVPENALAREYRDIAGWVNQKAARYAGEVYLIVCGLPVTIKTGQQRGVTTNDG</sequence>
<evidence type="ECO:0000256" key="2">
    <source>
        <dbReference type="ARBA" id="ARBA00000711"/>
    </source>
</evidence>
<dbReference type="InterPro" id="IPR027417">
    <property type="entry name" value="P-loop_NTPase"/>
</dbReference>
<dbReference type="GO" id="GO:0005525">
    <property type="term" value="F:GTP binding"/>
    <property type="evidence" value="ECO:0007669"/>
    <property type="project" value="UniProtKB-KW"/>
</dbReference>
<dbReference type="GO" id="GO:0005524">
    <property type="term" value="F:ATP binding"/>
    <property type="evidence" value="ECO:0007669"/>
    <property type="project" value="UniProtKB-KW"/>
</dbReference>
<dbReference type="RefSeq" id="WP_091743671.1">
    <property type="nucleotide sequence ID" value="NZ_FODY01000001.1"/>
</dbReference>
<dbReference type="STRING" id="112903.SAMN04490178_101361"/>
<dbReference type="Pfam" id="PF02283">
    <property type="entry name" value="CobU"/>
    <property type="match status" value="1"/>
</dbReference>
<keyword evidence="13 21" id="KW-0418">Kinase</keyword>
<dbReference type="InterPro" id="IPR003593">
    <property type="entry name" value="AAA+_ATPase"/>
</dbReference>
<evidence type="ECO:0000256" key="11">
    <source>
        <dbReference type="ARBA" id="ARBA00022679"/>
    </source>
</evidence>
<organism evidence="21 22">
    <name type="scientific">Propionispora vibrioides</name>
    <dbReference type="NCBI Taxonomy" id="112903"/>
    <lineage>
        <taxon>Bacteria</taxon>
        <taxon>Bacillati</taxon>
        <taxon>Bacillota</taxon>
        <taxon>Negativicutes</taxon>
        <taxon>Selenomonadales</taxon>
        <taxon>Sporomusaceae</taxon>
        <taxon>Propionispora</taxon>
    </lineage>
</organism>
<dbReference type="InterPro" id="IPR003203">
    <property type="entry name" value="CobU/CobP"/>
</dbReference>
<feature type="binding site" evidence="19">
    <location>
        <position position="84"/>
    </location>
    <ligand>
        <name>GTP</name>
        <dbReference type="ChEBI" id="CHEBI:37565"/>
    </ligand>
</feature>
<feature type="binding site" evidence="19">
    <location>
        <begin position="10"/>
        <end position="17"/>
    </location>
    <ligand>
        <name>GTP</name>
        <dbReference type="ChEBI" id="CHEBI:37565"/>
    </ligand>
</feature>
<comment type="catalytic activity">
    <reaction evidence="2">
        <text>adenosylcob(III)inamide phosphate + GTP + H(+) = adenosylcob(III)inamide-GDP + diphosphate</text>
        <dbReference type="Rhea" id="RHEA:22712"/>
        <dbReference type="ChEBI" id="CHEBI:15378"/>
        <dbReference type="ChEBI" id="CHEBI:33019"/>
        <dbReference type="ChEBI" id="CHEBI:37565"/>
        <dbReference type="ChEBI" id="CHEBI:58502"/>
        <dbReference type="ChEBI" id="CHEBI:60487"/>
        <dbReference type="EC" id="2.7.7.62"/>
    </reaction>
</comment>
<evidence type="ECO:0000256" key="18">
    <source>
        <dbReference type="PIRSR" id="PIRSR006135-1"/>
    </source>
</evidence>
<evidence type="ECO:0000256" key="15">
    <source>
        <dbReference type="ARBA" id="ARBA00023134"/>
    </source>
</evidence>
<dbReference type="EMBL" id="FODY01000001">
    <property type="protein sequence ID" value="SEO37939.1"/>
    <property type="molecule type" value="Genomic_DNA"/>
</dbReference>
<dbReference type="Gene3D" id="3.40.50.300">
    <property type="entry name" value="P-loop containing nucleotide triphosphate hydrolases"/>
    <property type="match status" value="1"/>
</dbReference>
<dbReference type="AlphaFoldDB" id="A0A1H8P7K2"/>
<evidence type="ECO:0000256" key="7">
    <source>
        <dbReference type="ARBA" id="ARBA00007490"/>
    </source>
</evidence>
<evidence type="ECO:0000256" key="16">
    <source>
        <dbReference type="ARBA" id="ARBA00029570"/>
    </source>
</evidence>
<accession>A0A1H8P7K2</accession>
<dbReference type="GO" id="GO:0043752">
    <property type="term" value="F:adenosylcobinamide kinase activity"/>
    <property type="evidence" value="ECO:0007669"/>
    <property type="project" value="UniProtKB-EC"/>
</dbReference>
<name>A0A1H8P7K2_9FIRM</name>
<reference evidence="21 22" key="1">
    <citation type="submission" date="2016-10" db="EMBL/GenBank/DDBJ databases">
        <authorList>
            <person name="de Groot N.N."/>
        </authorList>
    </citation>
    <scope>NUCLEOTIDE SEQUENCE [LARGE SCALE GENOMIC DNA]</scope>
    <source>
        <strain evidence="21 22">DSM 13305</strain>
    </source>
</reference>
<evidence type="ECO:0000256" key="1">
    <source>
        <dbReference type="ARBA" id="ARBA00000312"/>
    </source>
</evidence>
<comment type="catalytic activity">
    <reaction evidence="3">
        <text>adenosylcob(III)inamide + GTP = adenosylcob(III)inamide phosphate + GDP + H(+)</text>
        <dbReference type="Rhea" id="RHEA:15765"/>
        <dbReference type="ChEBI" id="CHEBI:2480"/>
        <dbReference type="ChEBI" id="CHEBI:15378"/>
        <dbReference type="ChEBI" id="CHEBI:37565"/>
        <dbReference type="ChEBI" id="CHEBI:58189"/>
        <dbReference type="ChEBI" id="CHEBI:58502"/>
        <dbReference type="EC" id="2.7.1.156"/>
    </reaction>
</comment>
<protein>
    <recommendedName>
        <fullName evidence="16">Adenosylcobinamide kinase</fullName>
        <ecNumber evidence="8">2.7.1.156</ecNumber>
        <ecNumber evidence="9">2.7.7.62</ecNumber>
    </recommendedName>
    <alternativeName>
        <fullName evidence="17">Adenosylcobinamide-phosphate guanylyltransferase</fullName>
    </alternativeName>
</protein>